<keyword evidence="6" id="KW-1185">Reference proteome</keyword>
<dbReference type="PANTHER" id="PTHR11225:SF4">
    <property type="entry name" value="NUCLEAR PORE COMPLEX PROTEIN NUP93"/>
    <property type="match status" value="1"/>
</dbReference>
<dbReference type="GO" id="GO:0006606">
    <property type="term" value="P:protein import into nucleus"/>
    <property type="evidence" value="ECO:0007669"/>
    <property type="project" value="TreeGrafter"/>
</dbReference>
<dbReference type="GO" id="GO:0017056">
    <property type="term" value="F:structural constituent of nuclear pore"/>
    <property type="evidence" value="ECO:0007669"/>
    <property type="project" value="InterPro"/>
</dbReference>
<dbReference type="AlphaFoldDB" id="A0A058Z1T3"/>
<comment type="similarity">
    <text evidence="2 4">Belongs to the nucleoporin interacting component (NIC) family.</text>
</comment>
<keyword evidence="4" id="KW-0813">Transport</keyword>
<dbReference type="STRING" id="691883.A0A058Z1T3"/>
<dbReference type="Proteomes" id="UP000030693">
    <property type="component" value="Unassembled WGS sequence"/>
</dbReference>
<reference evidence="5" key="1">
    <citation type="submission" date="2013-04" db="EMBL/GenBank/DDBJ databases">
        <title>The Genome Sequence of Fonticula alba ATCC 38817.</title>
        <authorList>
            <consortium name="The Broad Institute Genomics Platform"/>
            <person name="Russ C."/>
            <person name="Cuomo C."/>
            <person name="Burger G."/>
            <person name="Gray M.W."/>
            <person name="Holland P.W.H."/>
            <person name="King N."/>
            <person name="Lang F.B.F."/>
            <person name="Roger A.J."/>
            <person name="Ruiz-Trillo I."/>
            <person name="Brown M."/>
            <person name="Walker B."/>
            <person name="Young S."/>
            <person name="Zeng Q."/>
            <person name="Gargeya S."/>
            <person name="Fitzgerald M."/>
            <person name="Haas B."/>
            <person name="Abouelleil A."/>
            <person name="Allen A.W."/>
            <person name="Alvarado L."/>
            <person name="Arachchi H.M."/>
            <person name="Berlin A.M."/>
            <person name="Chapman S.B."/>
            <person name="Gainer-Dewar J."/>
            <person name="Goldberg J."/>
            <person name="Griggs A."/>
            <person name="Gujja S."/>
            <person name="Hansen M."/>
            <person name="Howarth C."/>
            <person name="Imamovic A."/>
            <person name="Ireland A."/>
            <person name="Larimer J."/>
            <person name="McCowan C."/>
            <person name="Murphy C."/>
            <person name="Pearson M."/>
            <person name="Poon T.W."/>
            <person name="Priest M."/>
            <person name="Roberts A."/>
            <person name="Saif S."/>
            <person name="Shea T."/>
            <person name="Sisk P."/>
            <person name="Sykes S."/>
            <person name="Wortman J."/>
            <person name="Nusbaum C."/>
            <person name="Birren B."/>
        </authorList>
    </citation>
    <scope>NUCLEOTIDE SEQUENCE [LARGE SCALE GENOMIC DNA]</scope>
    <source>
        <strain evidence="5">ATCC 38817</strain>
    </source>
</reference>
<dbReference type="OrthoDB" id="1918363at2759"/>
<evidence type="ECO:0000256" key="4">
    <source>
        <dbReference type="RuleBase" id="RU364035"/>
    </source>
</evidence>
<keyword evidence="4" id="KW-0811">Translocation</keyword>
<proteinExistence type="inferred from homology"/>
<evidence type="ECO:0000256" key="3">
    <source>
        <dbReference type="ARBA" id="ARBA00023242"/>
    </source>
</evidence>
<dbReference type="GO" id="GO:0016973">
    <property type="term" value="P:poly(A)+ mRNA export from nucleus"/>
    <property type="evidence" value="ECO:0007669"/>
    <property type="project" value="TreeGrafter"/>
</dbReference>
<organism evidence="5">
    <name type="scientific">Fonticula alba</name>
    <name type="common">Slime mold</name>
    <dbReference type="NCBI Taxonomy" id="691883"/>
    <lineage>
        <taxon>Eukaryota</taxon>
        <taxon>Rotosphaerida</taxon>
        <taxon>Fonticulaceae</taxon>
        <taxon>Fonticula</taxon>
    </lineage>
</organism>
<keyword evidence="3 4" id="KW-0539">Nucleus</keyword>
<evidence type="ECO:0000256" key="2">
    <source>
        <dbReference type="ARBA" id="ARBA00010186"/>
    </source>
</evidence>
<dbReference type="InterPro" id="IPR007231">
    <property type="entry name" value="Nucleoporin_int_Nup93/Nic96"/>
</dbReference>
<dbReference type="PANTHER" id="PTHR11225">
    <property type="entry name" value="NUCLEAR PORE COMPLEX PROTEIN NUP93 NUCLEOPORIN NUP93 DEAD EYE PROTEIN"/>
    <property type="match status" value="1"/>
</dbReference>
<keyword evidence="4" id="KW-0906">Nuclear pore complex</keyword>
<dbReference type="Pfam" id="PF04097">
    <property type="entry name" value="Nic96"/>
    <property type="match status" value="2"/>
</dbReference>
<keyword evidence="4" id="KW-0509">mRNA transport</keyword>
<accession>A0A058Z1T3</accession>
<dbReference type="RefSeq" id="XP_009497298.1">
    <property type="nucleotide sequence ID" value="XM_009499023.1"/>
</dbReference>
<evidence type="ECO:0000256" key="1">
    <source>
        <dbReference type="ARBA" id="ARBA00004259"/>
    </source>
</evidence>
<comment type="subcellular location">
    <subcellularLocation>
        <location evidence="1">Nucleus envelope</location>
    </subcellularLocation>
    <subcellularLocation>
        <location evidence="4">Nucleus</location>
        <location evidence="4">Nuclear pore complex</location>
    </subcellularLocation>
</comment>
<keyword evidence="4" id="KW-0653">Protein transport</keyword>
<dbReference type="GO" id="GO:0005643">
    <property type="term" value="C:nuclear pore"/>
    <property type="evidence" value="ECO:0007669"/>
    <property type="project" value="UniProtKB-SubCell"/>
</dbReference>
<protein>
    <recommendedName>
        <fullName evidence="4">Nuclear pore protein</fullName>
    </recommendedName>
</protein>
<keyword evidence="4" id="KW-0472">Membrane</keyword>
<dbReference type="GeneID" id="20529892"/>
<evidence type="ECO:0000313" key="5">
    <source>
        <dbReference type="EMBL" id="KCV68244.1"/>
    </source>
</evidence>
<evidence type="ECO:0000313" key="6">
    <source>
        <dbReference type="Proteomes" id="UP000030693"/>
    </source>
</evidence>
<dbReference type="eggNOG" id="KOG2168">
    <property type="taxonomic scope" value="Eukaryota"/>
</dbReference>
<sequence length="878" mass="93700">MSGHSAPVKTGYRLERLRDEAQNSASDVLRREHSVKRPLSILQRDSSSLDIELDWADSKLLLFRPVATGSEAPGARVAGSRTGTGSFGPGLSLTGSDLTRDLSNSLAGSCGVFSQSAFVAGGSAATGAGPGGPNGFRMVTHYSRAITQLTNHRISRTPFPMALSVHDSLKSEKGDRIVNIWELVAFLTGEIAPPELAGKDYSIFSPVYLVSAALTFLEKKYCEYIRRCLDETLRQTLPGGELGFDHLVRAFVRSLVATDVSILPSLEQEGGEFFWPQIYYLLRCGKFDLAEAYVRSPACAPLVREEPEFAGLLHEYIHSAGQTAGGASTAGGRLRQLSRDSQGLAQQQFARRPQRDVFRTAVYRLICQLDTSLSPGVIATTEDYLWLQLAMIRKETALPSLAALQKRVLRVGADHFSDHGVNPTNYLQVLLLCGLFPQAVDYLWSTPGHLDDAFHLAVCLVYHGLLERAPAATAATGDGGAHRPDGSPAHGALASSWASAALGQSVLGATSSAFGGAGSGSVLVPAPGAGRTNGSGPAVAGARLPSAEMALDFAGMLMGYLSSGIFRDLPELSFFYLLLISLGTGERAAPGRLAAGAGPGEEQICLNFLQVLLVRHPHLIEQFLGDAPAGLPDRGTVGLIEKYGELFLDPMTVGTTGGAPSRAVMAYRLASAASQTAQLQGRLDLAVRLAYLAGDFVRTVDLMCLLLGDLNAVPEETLAEARGVIETLSRLSRSAELTDRIATLQHLVSISSVFNLEREGNLDGALGLLETVPFSPIALPTQDSTADAASRLRLSDAALVASKNPFISRHMPSLVSLTSNLLAKKYFQLTGRPDPALQSYLSHIRSLHNQLVPFVAINAIPLSPDINAILLQRDAQLF</sequence>
<gene>
    <name evidence="5" type="ORF">H696_05167</name>
</gene>
<dbReference type="EMBL" id="KB932209">
    <property type="protein sequence ID" value="KCV68244.1"/>
    <property type="molecule type" value="Genomic_DNA"/>
</dbReference>
<name>A0A058Z1T3_FONAL</name>